<evidence type="ECO:0000313" key="3">
    <source>
        <dbReference type="Proteomes" id="UP000177215"/>
    </source>
</evidence>
<protein>
    <recommendedName>
        <fullName evidence="1">RNHCP domain-containing protein</fullName>
    </recommendedName>
</protein>
<dbReference type="Pfam" id="PF12647">
    <property type="entry name" value="RNHCP"/>
    <property type="match status" value="1"/>
</dbReference>
<reference evidence="2 3" key="1">
    <citation type="journal article" date="2016" name="Nat. Commun.">
        <title>Thousands of microbial genomes shed light on interconnected biogeochemical processes in an aquifer system.</title>
        <authorList>
            <person name="Anantharaman K."/>
            <person name="Brown C.T."/>
            <person name="Hug L.A."/>
            <person name="Sharon I."/>
            <person name="Castelle C.J."/>
            <person name="Probst A.J."/>
            <person name="Thomas B.C."/>
            <person name="Singh A."/>
            <person name="Wilkins M.J."/>
            <person name="Karaoz U."/>
            <person name="Brodie E.L."/>
            <person name="Williams K.H."/>
            <person name="Hubbard S.S."/>
            <person name="Banfield J.F."/>
        </authorList>
    </citation>
    <scope>NUCLEOTIDE SEQUENCE [LARGE SCALE GENOMIC DNA]</scope>
</reference>
<accession>A0A1F6ET13</accession>
<evidence type="ECO:0000313" key="2">
    <source>
        <dbReference type="EMBL" id="OGG76750.1"/>
    </source>
</evidence>
<evidence type="ECO:0000259" key="1">
    <source>
        <dbReference type="Pfam" id="PF12647"/>
    </source>
</evidence>
<feature type="domain" description="RNHCP" evidence="1">
    <location>
        <begin position="11"/>
        <end position="93"/>
    </location>
</feature>
<dbReference type="STRING" id="1798515.A3B35_02985"/>
<comment type="caution">
    <text evidence="2">The sequence shown here is derived from an EMBL/GenBank/DDBJ whole genome shotgun (WGS) entry which is preliminary data.</text>
</comment>
<dbReference type="AlphaFoldDB" id="A0A1F6ET13"/>
<dbReference type="InterPro" id="IPR024439">
    <property type="entry name" value="RNHCP"/>
</dbReference>
<proteinExistence type="predicted"/>
<name>A0A1F6ET13_9BACT</name>
<organism evidence="2 3">
    <name type="scientific">Candidatus Kaiserbacteria bacterium RIFCSPLOWO2_01_FULL_54_24</name>
    <dbReference type="NCBI Taxonomy" id="1798515"/>
    <lineage>
        <taxon>Bacteria</taxon>
        <taxon>Candidatus Kaiseribacteriota</taxon>
    </lineage>
</organism>
<dbReference type="EMBL" id="MFMC01000041">
    <property type="protein sequence ID" value="OGG76750.1"/>
    <property type="molecule type" value="Genomic_DNA"/>
</dbReference>
<sequence>MNTPRFQRRSENFMCEHCGKQVKGDGYTNHCPTCLWSKHVDVNPGDRADSCGGLMEPVALEGGPAKYRIVHRCIKCGVERKNIASAGDEPDALIAIAQKRQMGNN</sequence>
<gene>
    <name evidence="2" type="ORF">A3B35_02985</name>
</gene>
<dbReference type="Proteomes" id="UP000177215">
    <property type="component" value="Unassembled WGS sequence"/>
</dbReference>